<comment type="catalytic activity">
    <reaction evidence="1">
        <text>ATP + protein L-histidine = ADP + protein N-phospho-L-histidine.</text>
        <dbReference type="EC" id="2.7.13.3"/>
    </reaction>
</comment>
<dbReference type="InterPro" id="IPR003661">
    <property type="entry name" value="HisK_dim/P_dom"/>
</dbReference>
<evidence type="ECO:0000256" key="1">
    <source>
        <dbReference type="ARBA" id="ARBA00000085"/>
    </source>
</evidence>
<dbReference type="EMBL" id="MHUZ01000010">
    <property type="protein sequence ID" value="OHA86041.1"/>
    <property type="molecule type" value="Genomic_DNA"/>
</dbReference>
<dbReference type="Gene3D" id="3.30.450.40">
    <property type="match status" value="1"/>
</dbReference>
<comment type="caution">
    <text evidence="7">The sequence shown here is derived from an EMBL/GenBank/DDBJ whole genome shotgun (WGS) entry which is preliminary data.</text>
</comment>
<organism evidence="7 8">
    <name type="scientific">Candidatus Yonathbacteria bacterium RIFOXYD1_FULL_52_36</name>
    <dbReference type="NCBI Taxonomy" id="1802730"/>
    <lineage>
        <taxon>Bacteria</taxon>
        <taxon>Candidatus Yonathiibacteriota</taxon>
    </lineage>
</organism>
<dbReference type="InterPro" id="IPR004358">
    <property type="entry name" value="Sig_transdc_His_kin-like_C"/>
</dbReference>
<evidence type="ECO:0000313" key="8">
    <source>
        <dbReference type="Proteomes" id="UP000178168"/>
    </source>
</evidence>
<evidence type="ECO:0000313" key="7">
    <source>
        <dbReference type="EMBL" id="OHA86041.1"/>
    </source>
</evidence>
<evidence type="ECO:0000256" key="5">
    <source>
        <dbReference type="ARBA" id="ARBA00022777"/>
    </source>
</evidence>
<evidence type="ECO:0000256" key="3">
    <source>
        <dbReference type="ARBA" id="ARBA00022553"/>
    </source>
</evidence>
<dbReference type="InterPro" id="IPR003594">
    <property type="entry name" value="HATPase_dom"/>
</dbReference>
<dbReference type="PROSITE" id="PS50109">
    <property type="entry name" value="HIS_KIN"/>
    <property type="match status" value="1"/>
</dbReference>
<name>A0A1G2SNT9_9BACT</name>
<dbReference type="SUPFAM" id="SSF55781">
    <property type="entry name" value="GAF domain-like"/>
    <property type="match status" value="1"/>
</dbReference>
<proteinExistence type="predicted"/>
<dbReference type="Pfam" id="PF02518">
    <property type="entry name" value="HATPase_c"/>
    <property type="match status" value="1"/>
</dbReference>
<dbReference type="InterPro" id="IPR005467">
    <property type="entry name" value="His_kinase_dom"/>
</dbReference>
<keyword evidence="5" id="KW-0418">Kinase</keyword>
<dbReference type="AlphaFoldDB" id="A0A1G2SNT9"/>
<dbReference type="Gene3D" id="3.30.565.10">
    <property type="entry name" value="Histidine kinase-like ATPase, C-terminal domain"/>
    <property type="match status" value="1"/>
</dbReference>
<keyword evidence="4" id="KW-0808">Transferase</keyword>
<dbReference type="Proteomes" id="UP000178168">
    <property type="component" value="Unassembled WGS sequence"/>
</dbReference>
<dbReference type="CDD" id="cd00082">
    <property type="entry name" value="HisKA"/>
    <property type="match status" value="1"/>
</dbReference>
<protein>
    <recommendedName>
        <fullName evidence="2">histidine kinase</fullName>
        <ecNumber evidence="2">2.7.13.3</ecNumber>
    </recommendedName>
</protein>
<dbReference type="STRING" id="1802730.A2591_01455"/>
<dbReference type="EC" id="2.7.13.3" evidence="2"/>
<dbReference type="InterPro" id="IPR036890">
    <property type="entry name" value="HATPase_C_sf"/>
</dbReference>
<dbReference type="Gene3D" id="1.10.287.130">
    <property type="match status" value="1"/>
</dbReference>
<evidence type="ECO:0000256" key="2">
    <source>
        <dbReference type="ARBA" id="ARBA00012438"/>
    </source>
</evidence>
<dbReference type="SUPFAM" id="SSF55874">
    <property type="entry name" value="ATPase domain of HSP90 chaperone/DNA topoisomerase II/histidine kinase"/>
    <property type="match status" value="1"/>
</dbReference>
<dbReference type="Pfam" id="PF00512">
    <property type="entry name" value="HisKA"/>
    <property type="match status" value="1"/>
</dbReference>
<evidence type="ECO:0000256" key="4">
    <source>
        <dbReference type="ARBA" id="ARBA00022679"/>
    </source>
</evidence>
<dbReference type="GO" id="GO:0009927">
    <property type="term" value="F:histidine phosphotransfer kinase activity"/>
    <property type="evidence" value="ECO:0007669"/>
    <property type="project" value="TreeGrafter"/>
</dbReference>
<dbReference type="SUPFAM" id="SSF47384">
    <property type="entry name" value="Homodimeric domain of signal transducing histidine kinase"/>
    <property type="match status" value="1"/>
</dbReference>
<dbReference type="InterPro" id="IPR029016">
    <property type="entry name" value="GAF-like_dom_sf"/>
</dbReference>
<dbReference type="GO" id="GO:0000155">
    <property type="term" value="F:phosphorelay sensor kinase activity"/>
    <property type="evidence" value="ECO:0007669"/>
    <property type="project" value="InterPro"/>
</dbReference>
<dbReference type="PANTHER" id="PTHR43047:SF72">
    <property type="entry name" value="OSMOSENSING HISTIDINE PROTEIN KINASE SLN1"/>
    <property type="match status" value="1"/>
</dbReference>
<dbReference type="PANTHER" id="PTHR43047">
    <property type="entry name" value="TWO-COMPONENT HISTIDINE PROTEIN KINASE"/>
    <property type="match status" value="1"/>
</dbReference>
<gene>
    <name evidence="7" type="ORF">A2591_01455</name>
</gene>
<dbReference type="InterPro" id="IPR036097">
    <property type="entry name" value="HisK_dim/P_sf"/>
</dbReference>
<reference evidence="7 8" key="1">
    <citation type="journal article" date="2016" name="Nat. Commun.">
        <title>Thousands of microbial genomes shed light on interconnected biogeochemical processes in an aquifer system.</title>
        <authorList>
            <person name="Anantharaman K."/>
            <person name="Brown C.T."/>
            <person name="Hug L.A."/>
            <person name="Sharon I."/>
            <person name="Castelle C.J."/>
            <person name="Probst A.J."/>
            <person name="Thomas B.C."/>
            <person name="Singh A."/>
            <person name="Wilkins M.J."/>
            <person name="Karaoz U."/>
            <person name="Brodie E.L."/>
            <person name="Williams K.H."/>
            <person name="Hubbard S.S."/>
            <person name="Banfield J.F."/>
        </authorList>
    </citation>
    <scope>NUCLEOTIDE SEQUENCE [LARGE SCALE GENOMIC DNA]</scope>
</reference>
<dbReference type="SMART" id="SM00388">
    <property type="entry name" value="HisKA"/>
    <property type="match status" value="1"/>
</dbReference>
<feature type="domain" description="Histidine kinase" evidence="6">
    <location>
        <begin position="334"/>
        <end position="582"/>
    </location>
</feature>
<dbReference type="Gene3D" id="3.30.450.20">
    <property type="entry name" value="PAS domain"/>
    <property type="match status" value="1"/>
</dbReference>
<dbReference type="SMART" id="SM00387">
    <property type="entry name" value="HATPase_c"/>
    <property type="match status" value="1"/>
</dbReference>
<dbReference type="PRINTS" id="PR00344">
    <property type="entry name" value="BCTRLSENSOR"/>
</dbReference>
<sequence length="582" mass="63549">MDVLLGTILGLVGIGALVLSVFVFRRAKRVTAATLAEQEEMRQRMYELAILKEVGDRIGYSLNIQKVADVIVGSLNQFIEYSTASYMILGPEKIAFRADIDKAVSHAFLDDVKQRMRLSLAAILDRDLGKVPLEETVTGAILIEDQGTSVQSFFNIPLVIAGNAVGVLTVAHTKAGLYKEKEMTMLYKIVGQASQAITQLEEVVTLERGKLQAMVESMQDGVLMTDTGFRVLVANSALRGAVNIPLGRELTIFDIVDACGGVLDFKGRLEESIKLDRTFVAGEVNLSGSIYQVFIFPVKSATAQGLGVLGGGVIFHDVTRERAAEKMREDFTSMMVHELRSPLDSIKKIGELLRTPSIRDDKASYDEYMGMVYQSASNMLELVNDLLDVAKLEAGKFQVQKKPTSIRTTIEDRVKFFDAQARNATIKLDFAFDGHVPDTLMFDPVRISQVLSNLISNSIKFTHPGGAIHVHALLHTQGRSINEEVTQAGLSWFVKDAEEKFKDLPNCVVVSVTDSGEGISSENLPKLFNKFEQFATSARSGEKKGTGLGLVITKGIAETHGGFVGVGSQEGVGSTFYFTITA</sequence>
<evidence type="ECO:0000259" key="6">
    <source>
        <dbReference type="PROSITE" id="PS50109"/>
    </source>
</evidence>
<dbReference type="GO" id="GO:0005886">
    <property type="term" value="C:plasma membrane"/>
    <property type="evidence" value="ECO:0007669"/>
    <property type="project" value="TreeGrafter"/>
</dbReference>
<keyword evidence="3" id="KW-0597">Phosphoprotein</keyword>
<accession>A0A1G2SNT9</accession>